<dbReference type="PANTHER" id="PTHR47756:SF2">
    <property type="entry name" value="BLL6612 PROTEIN"/>
    <property type="match status" value="1"/>
</dbReference>
<dbReference type="SUPFAM" id="SSF88659">
    <property type="entry name" value="Sigma3 and sigma4 domains of RNA polymerase sigma factors"/>
    <property type="match status" value="1"/>
</dbReference>
<evidence type="ECO:0000259" key="4">
    <source>
        <dbReference type="Pfam" id="PF20239"/>
    </source>
</evidence>
<dbReference type="InterPro" id="IPR013249">
    <property type="entry name" value="RNA_pol_sigma70_r4_t2"/>
</dbReference>
<feature type="domain" description="DUF6596" evidence="4">
    <location>
        <begin position="166"/>
        <end position="268"/>
    </location>
</feature>
<keyword evidence="6" id="KW-1185">Reference proteome</keyword>
<proteinExistence type="predicted"/>
<feature type="compositionally biased region" description="Basic and acidic residues" evidence="1">
    <location>
        <begin position="429"/>
        <end position="440"/>
    </location>
</feature>
<protein>
    <submittedName>
        <fullName evidence="5">RNA polymerase sigma factor</fullName>
    </submittedName>
</protein>
<dbReference type="Proteomes" id="UP000076079">
    <property type="component" value="Chromosome"/>
</dbReference>
<organism evidence="5 6">
    <name type="scientific">Luteitalea pratensis</name>
    <dbReference type="NCBI Taxonomy" id="1855912"/>
    <lineage>
        <taxon>Bacteria</taxon>
        <taxon>Pseudomonadati</taxon>
        <taxon>Acidobacteriota</taxon>
        <taxon>Vicinamibacteria</taxon>
        <taxon>Vicinamibacterales</taxon>
        <taxon>Vicinamibacteraceae</taxon>
        <taxon>Luteitalea</taxon>
    </lineage>
</organism>
<dbReference type="Gene3D" id="1.10.1740.10">
    <property type="match status" value="1"/>
</dbReference>
<dbReference type="InterPro" id="IPR013324">
    <property type="entry name" value="RNA_pol_sigma_r3/r4-like"/>
</dbReference>
<dbReference type="InterPro" id="IPR036388">
    <property type="entry name" value="WH-like_DNA-bd_sf"/>
</dbReference>
<accession>A0A143PPK4</accession>
<dbReference type="InterPro" id="IPR007627">
    <property type="entry name" value="RNA_pol_sigma70_r2"/>
</dbReference>
<dbReference type="GO" id="GO:0003677">
    <property type="term" value="F:DNA binding"/>
    <property type="evidence" value="ECO:0007669"/>
    <property type="project" value="InterPro"/>
</dbReference>
<dbReference type="Pfam" id="PF04542">
    <property type="entry name" value="Sigma70_r2"/>
    <property type="match status" value="1"/>
</dbReference>
<dbReference type="EMBL" id="CP015136">
    <property type="protein sequence ID" value="AMY09749.1"/>
    <property type="molecule type" value="Genomic_DNA"/>
</dbReference>
<dbReference type="GO" id="GO:0006352">
    <property type="term" value="P:DNA-templated transcription initiation"/>
    <property type="evidence" value="ECO:0007669"/>
    <property type="project" value="InterPro"/>
</dbReference>
<evidence type="ECO:0000256" key="1">
    <source>
        <dbReference type="SAM" id="MobiDB-lite"/>
    </source>
</evidence>
<reference evidence="5 6" key="1">
    <citation type="journal article" date="2016" name="Genome Announc.">
        <title>First Complete Genome Sequence of a Subdivision 6 Acidobacterium Strain.</title>
        <authorList>
            <person name="Huang S."/>
            <person name="Vieira S."/>
            <person name="Bunk B."/>
            <person name="Riedel T."/>
            <person name="Sproer C."/>
            <person name="Overmann J."/>
        </authorList>
    </citation>
    <scope>NUCLEOTIDE SEQUENCE [LARGE SCALE GENOMIC DNA]</scope>
    <source>
        <strain evidence="6">DSM 100886 HEG_-6_39</strain>
    </source>
</reference>
<dbReference type="PATRIC" id="fig|1813736.3.peg.3170"/>
<evidence type="ECO:0000313" key="5">
    <source>
        <dbReference type="EMBL" id="AMY09749.1"/>
    </source>
</evidence>
<name>A0A143PPK4_LUTPR</name>
<evidence type="ECO:0000259" key="2">
    <source>
        <dbReference type="Pfam" id="PF04542"/>
    </source>
</evidence>
<reference evidence="6" key="2">
    <citation type="submission" date="2016-04" db="EMBL/GenBank/DDBJ databases">
        <title>First Complete Genome Sequence of a Subdivision 6 Acidobacterium.</title>
        <authorList>
            <person name="Huang S."/>
            <person name="Vieira S."/>
            <person name="Bunk B."/>
            <person name="Riedel T."/>
            <person name="Sproeer C."/>
            <person name="Overmann J."/>
        </authorList>
    </citation>
    <scope>NUCLEOTIDE SEQUENCE [LARGE SCALE GENOMIC DNA]</scope>
    <source>
        <strain evidence="6">DSM 100886 HEG_-6_39</strain>
    </source>
</reference>
<gene>
    <name evidence="5" type="ORF">LuPra_02973</name>
</gene>
<dbReference type="InterPro" id="IPR046531">
    <property type="entry name" value="DUF6596"/>
</dbReference>
<evidence type="ECO:0000313" key="6">
    <source>
        <dbReference type="Proteomes" id="UP000076079"/>
    </source>
</evidence>
<dbReference type="KEGG" id="abac:LuPra_02973"/>
<feature type="region of interest" description="Disordered" evidence="1">
    <location>
        <begin position="404"/>
        <end position="440"/>
    </location>
</feature>
<dbReference type="STRING" id="1855912.LuPra_02973"/>
<dbReference type="AlphaFoldDB" id="A0A143PPK4"/>
<dbReference type="PANTHER" id="PTHR47756">
    <property type="entry name" value="BLL6612 PROTEIN-RELATED"/>
    <property type="match status" value="1"/>
</dbReference>
<dbReference type="Pfam" id="PF20239">
    <property type="entry name" value="DUF6596"/>
    <property type="match status" value="1"/>
</dbReference>
<sequence>MVTRLTHVLGAKHLGVAEDAVQDALLRALQAWPVGGVPAQPAAWLFTVARHRALDRLRRDTWFRDREGIITAAVLALGEQGCDEGRLPFGDPDLCVMFLTCHPALSRDARVALTLKTVCGFGVDEIARAYLQPATTVAQRLVRAKRTLRDTDAVADMPARDELVQRRAAVLEALYLMFNEGYAAHDGEHLTRPDVCEEAVRLTRLLAVAPATACPAASALLALMLLHSARLAARTSSEGDVLLLDAQDRRQWDRARLAEGLAWFERSASGDDLSPYHVQAAIAATHAAAPDMARTDWARIVALYDQLHRLAPSPVVQLNRAVAIAQWQGAAAGLAVLDTDRLLSRLDGYYLAHAVRGTLLLQVRRPADAIQAFDRALRCGCSAPERRLVERRRTAAQRALLADDGVDRGEASGANRRIRAEDQADDEGSERADDQRARTD</sequence>
<dbReference type="GO" id="GO:0016987">
    <property type="term" value="F:sigma factor activity"/>
    <property type="evidence" value="ECO:0007669"/>
    <property type="project" value="InterPro"/>
</dbReference>
<dbReference type="SUPFAM" id="SSF88946">
    <property type="entry name" value="Sigma2 domain of RNA polymerase sigma factors"/>
    <property type="match status" value="1"/>
</dbReference>
<feature type="domain" description="RNA polymerase sigma factor 70 region 4 type 2" evidence="3">
    <location>
        <begin position="97"/>
        <end position="148"/>
    </location>
</feature>
<feature type="domain" description="RNA polymerase sigma-70 region 2" evidence="2">
    <location>
        <begin position="17"/>
        <end position="62"/>
    </location>
</feature>
<dbReference type="InterPro" id="IPR013325">
    <property type="entry name" value="RNA_pol_sigma_r2"/>
</dbReference>
<evidence type="ECO:0000259" key="3">
    <source>
        <dbReference type="Pfam" id="PF08281"/>
    </source>
</evidence>
<dbReference type="Gene3D" id="1.10.10.10">
    <property type="entry name" value="Winged helix-like DNA-binding domain superfamily/Winged helix DNA-binding domain"/>
    <property type="match status" value="1"/>
</dbReference>
<dbReference type="Pfam" id="PF08281">
    <property type="entry name" value="Sigma70_r4_2"/>
    <property type="match status" value="1"/>
</dbReference>